<comment type="function">
    <text evidence="9">Contributes to K(+)/H(+) antiport activity by supporting proton efflux to control proton extrusion and homeostasis in chloroplasts in a light-dependent manner to modulate photosynthesis. Prevents excessive induction of non-photochemical quenching (NPQ) under continuous-light conditions. Indirectly promotes efficient inorganic carbon uptake into chloroplasts.</text>
</comment>
<keyword evidence="5 9" id="KW-1133">Transmembrane helix</keyword>
<evidence type="ECO:0000256" key="1">
    <source>
        <dbReference type="ARBA" id="ARBA00004141"/>
    </source>
</evidence>
<dbReference type="InterPro" id="IPR004282">
    <property type="entry name" value="CemA"/>
</dbReference>
<feature type="transmembrane region" description="Helical" evidence="9">
    <location>
        <begin position="53"/>
        <end position="74"/>
    </location>
</feature>
<keyword evidence="3 9" id="KW-0812">Transmembrane</keyword>
<evidence type="ECO:0000256" key="9">
    <source>
        <dbReference type="HAMAP-Rule" id="MF_01308"/>
    </source>
</evidence>
<gene>
    <name evidence="9 11" type="primary">cemA</name>
</gene>
<keyword evidence="2 9" id="KW-0813">Transport</keyword>
<feature type="transmembrane region" description="Helical" evidence="9">
    <location>
        <begin position="607"/>
        <end position="628"/>
    </location>
</feature>
<proteinExistence type="inferred from homology"/>
<dbReference type="GO" id="GO:0015078">
    <property type="term" value="F:proton transmembrane transporter activity"/>
    <property type="evidence" value="ECO:0007669"/>
    <property type="project" value="UniProtKB-UniRule"/>
</dbReference>
<evidence type="ECO:0000256" key="6">
    <source>
        <dbReference type="ARBA" id="ARBA00023065"/>
    </source>
</evidence>
<keyword evidence="9" id="KW-0050">Antiport</keyword>
<accession>A0A0S2IBW5</accession>
<comment type="similarity">
    <text evidence="8 9">Belongs to the CemA family.</text>
</comment>
<comment type="subcellular location">
    <subcellularLocation>
        <location evidence="1">Membrane</location>
        <topology evidence="1">Multi-pass membrane protein</topology>
    </subcellularLocation>
    <subcellularLocation>
        <location evidence="9">Plastid</location>
        <location evidence="9">Chloroplast inner membrane</location>
        <topology evidence="9">Multi-pass membrane protein</topology>
    </subcellularLocation>
</comment>
<keyword evidence="11" id="KW-0150">Chloroplast</keyword>
<keyword evidence="9" id="KW-0633">Potassium transport</keyword>
<sequence length="726" mass="83918">MLKITITTCLKSVIFFINELIRILFSVDSLRSSYFFQKTGKQNKFYSDFCYEFIYSGIFNFLILYFIAFAFGLLTKKINFFALILVTQHDEFCHTKKKSKSQNKVLNYLKISINFFLLKLNMNSLFSKQYKKLILNSRKLWQTKIDHQNKKQRFHLFRFPNFNNSQFHLSVLNLAFPGYCTESSTDYLNQTFAFPQGSRPHLHPHPKGLRTLGLWLSRREEVQPGQLVALTIKVSATGRGEEIINPAKVEESKNQNSIMKNNFFFGFGNKTNNDSRQFSENSSLNVNSPIKKKAFVTSLETSVNGTLKTQSKEANDKFVSITYEEIGLFPRSFNRVFDRFFKQIFSDVENLVLQEYRFYRYLFLTTIKTIFILFFVPLIINLFTKNYIVRPLTEYFWNTKQPEIFLNSYQQKRAFSEFQEFEEQLFFESLISLAGEQPAMGVERVKDNSTLLSGTQTRIFNEKTDNSFSSSSLFNFDFEKSVATSPSLNRANESPDVPRSQFKSTSLNDQIQEPSEWEFGISNSVINGVEKPLALPIAKTDLILLNSDGRAVGGGTLPTTAISSESRAIANDTADTILLQTQNKLQQKTLELALRYNNYSIEAITNFFADLFSFFTLLYLFVSLEIQINITKSFLLEVFFGLDDSKKSLLILLVTDLLVGYHSPNIWELFFEFIFNHYGIPESQTVIFLLVATLPVLLDVLFKYLIFRHLNRSSPTTVATYHAMIE</sequence>
<feature type="transmembrane region" description="Helical" evidence="9">
    <location>
        <begin position="687"/>
        <end position="706"/>
    </location>
</feature>
<evidence type="ECO:0000256" key="8">
    <source>
        <dbReference type="ARBA" id="ARBA00043980"/>
    </source>
</evidence>
<dbReference type="GO" id="GO:0006813">
    <property type="term" value="P:potassium ion transport"/>
    <property type="evidence" value="ECO:0007669"/>
    <property type="project" value="UniProtKB-UniRule"/>
</dbReference>
<dbReference type="GO" id="GO:0009706">
    <property type="term" value="C:chloroplast inner membrane"/>
    <property type="evidence" value="ECO:0007669"/>
    <property type="project" value="UniProtKB-SubCell"/>
</dbReference>
<keyword evidence="11" id="KW-0934">Plastid</keyword>
<dbReference type="PANTHER" id="PTHR33650:SF2">
    <property type="entry name" value="CHLOROPLAST ENVELOPE MEMBRANE PROTEIN"/>
    <property type="match status" value="1"/>
</dbReference>
<keyword evidence="9" id="KW-1001">Plastid inner membrane</keyword>
<feature type="transmembrane region" description="Helical" evidence="9">
    <location>
        <begin position="361"/>
        <end position="383"/>
    </location>
</feature>
<organism evidence="11">
    <name type="scientific">Lobochlamys segnis</name>
    <dbReference type="NCBI Taxonomy" id="52035"/>
    <lineage>
        <taxon>Eukaryota</taxon>
        <taxon>Viridiplantae</taxon>
        <taxon>Chlorophyta</taxon>
        <taxon>core chlorophytes</taxon>
        <taxon>Chlorophyceae</taxon>
        <taxon>CS clade</taxon>
        <taxon>Chlamydomonadales</taxon>
        <taxon>Chlamydomonadaceae</taxon>
        <taxon>Lobochlamys</taxon>
    </lineage>
</organism>
<evidence type="ECO:0000256" key="3">
    <source>
        <dbReference type="ARBA" id="ARBA00022692"/>
    </source>
</evidence>
<protein>
    <recommendedName>
        <fullName evidence="9">Potassium/proton antiporter CemA</fullName>
    </recommendedName>
    <alternativeName>
        <fullName evidence="9">Chloroplast envelope membrane protein A</fullName>
        <shortName evidence="9">CemA</shortName>
    </alternativeName>
</protein>
<evidence type="ECO:0000256" key="7">
    <source>
        <dbReference type="ARBA" id="ARBA00023136"/>
    </source>
</evidence>
<evidence type="ECO:0000313" key="11">
    <source>
        <dbReference type="EMBL" id="ALO21016.1"/>
    </source>
</evidence>
<name>A0A0S2IBW5_9CHLO</name>
<dbReference type="GO" id="GO:0015297">
    <property type="term" value="F:antiporter activity"/>
    <property type="evidence" value="ECO:0007669"/>
    <property type="project" value="UniProtKB-KW"/>
</dbReference>
<dbReference type="HAMAP" id="MF_01308">
    <property type="entry name" value="CemA_PxcA"/>
    <property type="match status" value="1"/>
</dbReference>
<keyword evidence="4 9" id="KW-0375">Hydrogen ion transport</keyword>
<dbReference type="PANTHER" id="PTHR33650">
    <property type="entry name" value="CHLOROPLAST ENVELOPE MEMBRANE PROTEIN-RELATED"/>
    <property type="match status" value="1"/>
</dbReference>
<dbReference type="EMBL" id="KT624807">
    <property type="protein sequence ID" value="ALO21016.1"/>
    <property type="molecule type" value="Genomic_DNA"/>
</dbReference>
<evidence type="ECO:0000256" key="4">
    <source>
        <dbReference type="ARBA" id="ARBA00022781"/>
    </source>
</evidence>
<evidence type="ECO:0000256" key="10">
    <source>
        <dbReference type="SAM" id="MobiDB-lite"/>
    </source>
</evidence>
<comment type="catalytic activity">
    <reaction evidence="9">
        <text>K(+)(in) + H(+)(out) = K(+)(out) + H(+)(in)</text>
        <dbReference type="Rhea" id="RHEA:29467"/>
        <dbReference type="ChEBI" id="CHEBI:15378"/>
        <dbReference type="ChEBI" id="CHEBI:29103"/>
    </reaction>
</comment>
<dbReference type="Pfam" id="PF03040">
    <property type="entry name" value="CemA"/>
    <property type="match status" value="2"/>
</dbReference>
<keyword evidence="9" id="KW-0630">Potassium</keyword>
<dbReference type="AlphaFoldDB" id="A0A0S2IBW5"/>
<keyword evidence="6 9" id="KW-0406">Ion transport</keyword>
<feature type="region of interest" description="Disordered" evidence="10">
    <location>
        <begin position="485"/>
        <end position="507"/>
    </location>
</feature>
<geneLocation type="chloroplast" evidence="11"/>
<evidence type="ECO:0000256" key="2">
    <source>
        <dbReference type="ARBA" id="ARBA00022448"/>
    </source>
</evidence>
<keyword evidence="7 9" id="KW-0472">Membrane</keyword>
<reference evidence="11" key="1">
    <citation type="journal article" date="2015" name="BMC Evol. Biol.">
        <title>Chloroplast phylogenomic analysis of chlorophyte green algae identifies a novel lineage sister to the Sphaeropleales (Chlorophyceae).</title>
        <authorList>
            <person name="Lemieux C."/>
            <person name="Vincent A.T."/>
            <person name="Labarre A."/>
            <person name="Otis C."/>
            <person name="Turmel M."/>
        </authorList>
    </citation>
    <scope>NUCLEOTIDE SEQUENCE</scope>
</reference>
<evidence type="ECO:0000256" key="5">
    <source>
        <dbReference type="ARBA" id="ARBA00022989"/>
    </source>
</evidence>